<keyword evidence="2" id="KW-1185">Reference proteome</keyword>
<protein>
    <recommendedName>
        <fullName evidence="3">Secreted protein</fullName>
    </recommendedName>
</protein>
<dbReference type="EMBL" id="BAAASK010000009">
    <property type="protein sequence ID" value="GAA2685283.1"/>
    <property type="molecule type" value="Genomic_DNA"/>
</dbReference>
<dbReference type="Proteomes" id="UP001499989">
    <property type="component" value="Unassembled WGS sequence"/>
</dbReference>
<comment type="caution">
    <text evidence="1">The sequence shown here is derived from an EMBL/GenBank/DDBJ whole genome shotgun (WGS) entry which is preliminary data.</text>
</comment>
<evidence type="ECO:0008006" key="3">
    <source>
        <dbReference type="Google" id="ProtNLM"/>
    </source>
</evidence>
<evidence type="ECO:0000313" key="2">
    <source>
        <dbReference type="Proteomes" id="UP001499989"/>
    </source>
</evidence>
<reference evidence="1 2" key="1">
    <citation type="journal article" date="2019" name="Int. J. Syst. Evol. Microbiol.">
        <title>The Global Catalogue of Microorganisms (GCM) 10K type strain sequencing project: providing services to taxonomists for standard genome sequencing and annotation.</title>
        <authorList>
            <consortium name="The Broad Institute Genomics Platform"/>
            <consortium name="The Broad Institute Genome Sequencing Center for Infectious Disease"/>
            <person name="Wu L."/>
            <person name="Ma J."/>
        </authorList>
    </citation>
    <scope>NUCLEOTIDE SEQUENCE [LARGE SCALE GENOMIC DNA]</scope>
    <source>
        <strain evidence="1 2">JCM 4531</strain>
    </source>
</reference>
<proteinExistence type="predicted"/>
<name>A0ABN3STZ0_9ACTN</name>
<organism evidence="1 2">
    <name type="scientific">Streptomyces violaceolatus</name>
    <dbReference type="NCBI Taxonomy" id="67378"/>
    <lineage>
        <taxon>Bacteria</taxon>
        <taxon>Bacillati</taxon>
        <taxon>Actinomycetota</taxon>
        <taxon>Actinomycetes</taxon>
        <taxon>Kitasatosporales</taxon>
        <taxon>Streptomycetaceae</taxon>
        <taxon>Streptomyces</taxon>
        <taxon>Streptomyces violaceoruber group</taxon>
    </lineage>
</organism>
<sequence length="98" mass="10748">MRFELHGVVFLVCSFRPVDRVAAWYRVLFLSRGSFVLSPPFGDKQKGRGSRVGFRGPEGAGLIDDQAGSLQGSGPRKAHIRWCCVVCFRNPAPVAVKA</sequence>
<gene>
    <name evidence="1" type="ORF">GCM10010310_37050</name>
</gene>
<evidence type="ECO:0000313" key="1">
    <source>
        <dbReference type="EMBL" id="GAA2685283.1"/>
    </source>
</evidence>
<accession>A0ABN3STZ0</accession>